<organism evidence="3 4">
    <name type="scientific">Pararhodobacter zhoushanensis</name>
    <dbReference type="NCBI Taxonomy" id="2479545"/>
    <lineage>
        <taxon>Bacteria</taxon>
        <taxon>Pseudomonadati</taxon>
        <taxon>Pseudomonadota</taxon>
        <taxon>Alphaproteobacteria</taxon>
        <taxon>Rhodobacterales</taxon>
        <taxon>Paracoccaceae</taxon>
        <taxon>Pararhodobacter</taxon>
    </lineage>
</organism>
<comment type="caution">
    <text evidence="3">The sequence shown here is derived from an EMBL/GenBank/DDBJ whole genome shotgun (WGS) entry which is preliminary data.</text>
</comment>
<dbReference type="InterPro" id="IPR037185">
    <property type="entry name" value="EmrE-like"/>
</dbReference>
<dbReference type="EMBL" id="JAPDFL010000001">
    <property type="protein sequence ID" value="MCW1934449.1"/>
    <property type="molecule type" value="Genomic_DNA"/>
</dbReference>
<feature type="domain" description="EamA" evidence="2">
    <location>
        <begin position="8"/>
        <end position="138"/>
    </location>
</feature>
<feature type="transmembrane region" description="Helical" evidence="1">
    <location>
        <begin position="178"/>
        <end position="202"/>
    </location>
</feature>
<proteinExistence type="predicted"/>
<keyword evidence="1" id="KW-0812">Transmembrane</keyword>
<dbReference type="InterPro" id="IPR000620">
    <property type="entry name" value="EamA_dom"/>
</dbReference>
<dbReference type="PANTHER" id="PTHR22911">
    <property type="entry name" value="ACYL-MALONYL CONDENSING ENZYME-RELATED"/>
    <property type="match status" value="1"/>
</dbReference>
<feature type="transmembrane region" description="Helical" evidence="1">
    <location>
        <begin position="263"/>
        <end position="281"/>
    </location>
</feature>
<dbReference type="Proteomes" id="UP001208938">
    <property type="component" value="Unassembled WGS sequence"/>
</dbReference>
<protein>
    <submittedName>
        <fullName evidence="3">DMT family transporter</fullName>
    </submittedName>
</protein>
<accession>A0ABT3H3T6</accession>
<feature type="transmembrane region" description="Helical" evidence="1">
    <location>
        <begin position="241"/>
        <end position="257"/>
    </location>
</feature>
<feature type="transmembrane region" description="Helical" evidence="1">
    <location>
        <begin position="208"/>
        <end position="229"/>
    </location>
</feature>
<keyword evidence="1" id="KW-1133">Transmembrane helix</keyword>
<feature type="transmembrane region" description="Helical" evidence="1">
    <location>
        <begin position="39"/>
        <end position="58"/>
    </location>
</feature>
<feature type="transmembrane region" description="Helical" evidence="1">
    <location>
        <begin position="98"/>
        <end position="116"/>
    </location>
</feature>
<keyword evidence="1" id="KW-0472">Membrane</keyword>
<sequence length="286" mass="29350">MTPAGNRRGALFMVLSMAAFSAEDAFFKAATQLIPAPSAMMGFGLLGMAIFALAALIRGEAPVPRITKGLAIRSGIEVGGRLFYSLALAFAGLGVTSAILQATPLVVVAGAVWLFGEIVGWRRWLAIALGLSGVLLVLRPTGTALDPAALFAVLGMLGFAGRDLATRAAPLSVTNAQLGVLGMGALAVAGLVVQLVTLAPITLPEPMAALRVAGAAVFGCIAYASLTVAMRSGEVSVVTPFRYTRLVFALILAALLFDETPDGIMLLGSALIVGSGLFTLARARPR</sequence>
<evidence type="ECO:0000259" key="2">
    <source>
        <dbReference type="Pfam" id="PF00892"/>
    </source>
</evidence>
<feature type="domain" description="EamA" evidence="2">
    <location>
        <begin position="149"/>
        <end position="278"/>
    </location>
</feature>
<dbReference type="Pfam" id="PF00892">
    <property type="entry name" value="EamA"/>
    <property type="match status" value="2"/>
</dbReference>
<name>A0ABT3H3T6_9RHOB</name>
<dbReference type="SUPFAM" id="SSF103481">
    <property type="entry name" value="Multidrug resistance efflux transporter EmrE"/>
    <property type="match status" value="2"/>
</dbReference>
<dbReference type="PANTHER" id="PTHR22911:SF135">
    <property type="entry name" value="BLR4310 PROTEIN"/>
    <property type="match status" value="1"/>
</dbReference>
<evidence type="ECO:0000313" key="3">
    <source>
        <dbReference type="EMBL" id="MCW1934449.1"/>
    </source>
</evidence>
<keyword evidence="4" id="KW-1185">Reference proteome</keyword>
<gene>
    <name evidence="3" type="ORF">OKW52_19880</name>
</gene>
<reference evidence="3 4" key="1">
    <citation type="submission" date="2022-10" db="EMBL/GenBank/DDBJ databases">
        <title>Pararhodobacter sp. nov., isolated from marine algae.</title>
        <authorList>
            <person name="Choi B.J."/>
            <person name="Kim J.M."/>
            <person name="Lee J.K."/>
            <person name="Choi D.G."/>
            <person name="Jeon C.O."/>
        </authorList>
    </citation>
    <scope>NUCLEOTIDE SEQUENCE [LARGE SCALE GENOMIC DNA]</scope>
    <source>
        <strain evidence="3 4">ZQ420</strain>
    </source>
</reference>
<dbReference type="Gene3D" id="1.10.3730.20">
    <property type="match status" value="1"/>
</dbReference>
<evidence type="ECO:0000313" key="4">
    <source>
        <dbReference type="Proteomes" id="UP001208938"/>
    </source>
</evidence>
<evidence type="ECO:0000256" key="1">
    <source>
        <dbReference type="SAM" id="Phobius"/>
    </source>
</evidence>